<dbReference type="SUPFAM" id="SSF50685">
    <property type="entry name" value="Barwin-like endoglucanases"/>
    <property type="match status" value="1"/>
</dbReference>
<dbReference type="PRINTS" id="PR01225">
    <property type="entry name" value="EXPANSNFAMLY"/>
</dbReference>
<keyword evidence="4 7" id="KW-0732">Signal</keyword>
<dbReference type="FunFam" id="2.40.40.10:FF:000001">
    <property type="entry name" value="Expansin"/>
    <property type="match status" value="1"/>
</dbReference>
<dbReference type="Gene3D" id="2.60.40.760">
    <property type="entry name" value="Expansin, cellulose-binding-like domain"/>
    <property type="match status" value="1"/>
</dbReference>
<feature type="signal peptide" evidence="7">
    <location>
        <begin position="1"/>
        <end position="25"/>
    </location>
</feature>
<evidence type="ECO:0000256" key="4">
    <source>
        <dbReference type="ARBA" id="ARBA00022729"/>
    </source>
</evidence>
<dbReference type="InterPro" id="IPR002963">
    <property type="entry name" value="Expansin"/>
</dbReference>
<accession>A0AAV0M908</accession>
<dbReference type="PROSITE" id="PS50843">
    <property type="entry name" value="EXPANSIN_CBD"/>
    <property type="match status" value="1"/>
</dbReference>
<name>A0AAV0M908_9ROSI</name>
<gene>
    <name evidence="10" type="ORF">LITE_LOCUS27580</name>
</gene>
<dbReference type="InterPro" id="IPR007118">
    <property type="entry name" value="Expan_Lol_pI"/>
</dbReference>
<dbReference type="Gene3D" id="2.40.40.10">
    <property type="entry name" value="RlpA-like domain"/>
    <property type="match status" value="1"/>
</dbReference>
<comment type="subcellular location">
    <subcellularLocation>
        <location evidence="7">Secreted</location>
        <location evidence="7">Cell wall</location>
    </subcellularLocation>
    <subcellularLocation>
        <location evidence="7">Membrane</location>
        <topology evidence="7">Peripheral membrane protein</topology>
    </subcellularLocation>
</comment>
<proteinExistence type="inferred from homology"/>
<evidence type="ECO:0000256" key="7">
    <source>
        <dbReference type="RuleBase" id="RU365023"/>
    </source>
</evidence>
<keyword evidence="6 7" id="KW-0961">Cell wall biogenesis/degradation</keyword>
<dbReference type="InterPro" id="IPR036749">
    <property type="entry name" value="Expansin_CBD_sf"/>
</dbReference>
<dbReference type="AlphaFoldDB" id="A0AAV0M908"/>
<keyword evidence="3 7" id="KW-0964">Secreted</keyword>
<evidence type="ECO:0000256" key="6">
    <source>
        <dbReference type="ARBA" id="ARBA00023316"/>
    </source>
</evidence>
<evidence type="ECO:0000259" key="9">
    <source>
        <dbReference type="PROSITE" id="PS50843"/>
    </source>
</evidence>
<dbReference type="GO" id="GO:0009653">
    <property type="term" value="P:anatomical structure morphogenesis"/>
    <property type="evidence" value="ECO:0007669"/>
    <property type="project" value="UniProtKB-ARBA"/>
</dbReference>
<dbReference type="InterPro" id="IPR009009">
    <property type="entry name" value="RlpA-like_DPBB"/>
</dbReference>
<reference evidence="10" key="1">
    <citation type="submission" date="2022-08" db="EMBL/GenBank/DDBJ databases">
        <authorList>
            <person name="Gutierrez-Valencia J."/>
        </authorList>
    </citation>
    <scope>NUCLEOTIDE SEQUENCE</scope>
</reference>
<evidence type="ECO:0000259" key="8">
    <source>
        <dbReference type="PROSITE" id="PS50842"/>
    </source>
</evidence>
<dbReference type="InterPro" id="IPR007112">
    <property type="entry name" value="Expansin/allergen_DPBB_dom"/>
</dbReference>
<keyword evidence="5" id="KW-0472">Membrane</keyword>
<dbReference type="GO" id="GO:0016020">
    <property type="term" value="C:membrane"/>
    <property type="evidence" value="ECO:0007669"/>
    <property type="project" value="UniProtKB-SubCell"/>
</dbReference>
<feature type="domain" description="Expansin-like EG45" evidence="8">
    <location>
        <begin position="54"/>
        <end position="168"/>
    </location>
</feature>
<evidence type="ECO:0000256" key="1">
    <source>
        <dbReference type="ARBA" id="ARBA00005392"/>
    </source>
</evidence>
<evidence type="ECO:0000256" key="5">
    <source>
        <dbReference type="ARBA" id="ARBA00023136"/>
    </source>
</evidence>
<feature type="chain" id="PRO_5043101634" description="Expansin" evidence="7">
    <location>
        <begin position="26"/>
        <end position="306"/>
    </location>
</feature>
<keyword evidence="2 7" id="KW-0134">Cell wall</keyword>
<evidence type="ECO:0000256" key="3">
    <source>
        <dbReference type="ARBA" id="ARBA00022525"/>
    </source>
</evidence>
<dbReference type="PANTHER" id="PTHR31867">
    <property type="entry name" value="EXPANSIN-A15"/>
    <property type="match status" value="1"/>
</dbReference>
<comment type="similarity">
    <text evidence="1 7">Belongs to the expansin family. Expansin A subfamily.</text>
</comment>
<dbReference type="InterPro" id="IPR036908">
    <property type="entry name" value="RlpA-like_sf"/>
</dbReference>
<comment type="function">
    <text evidence="7">Causes loosening and extension of plant cell walls by disrupting non-covalent bonding between cellulose microfibrils and matrix glucans. No enzymatic activity has been found.</text>
</comment>
<dbReference type="GO" id="GO:0005576">
    <property type="term" value="C:extracellular region"/>
    <property type="evidence" value="ECO:0007669"/>
    <property type="project" value="InterPro"/>
</dbReference>
<feature type="domain" description="Expansin-like CBD" evidence="9">
    <location>
        <begin position="178"/>
        <end position="285"/>
    </location>
</feature>
<dbReference type="Pfam" id="PF03330">
    <property type="entry name" value="DPBB_1"/>
    <property type="match status" value="1"/>
</dbReference>
<dbReference type="GO" id="GO:0009664">
    <property type="term" value="P:plant-type cell wall organization"/>
    <property type="evidence" value="ECO:0007669"/>
    <property type="project" value="InterPro"/>
</dbReference>
<keyword evidence="11" id="KW-1185">Reference proteome</keyword>
<dbReference type="PROSITE" id="PS50842">
    <property type="entry name" value="EXPANSIN_EG45"/>
    <property type="match status" value="1"/>
</dbReference>
<evidence type="ECO:0000256" key="2">
    <source>
        <dbReference type="ARBA" id="ARBA00022512"/>
    </source>
</evidence>
<dbReference type="Proteomes" id="UP001154282">
    <property type="component" value="Unassembled WGS sequence"/>
</dbReference>
<dbReference type="PRINTS" id="PR01226">
    <property type="entry name" value="EXPANSIN"/>
</dbReference>
<evidence type="ECO:0000313" key="11">
    <source>
        <dbReference type="Proteomes" id="UP001154282"/>
    </source>
</evidence>
<dbReference type="SMART" id="SM00837">
    <property type="entry name" value="DPBB_1"/>
    <property type="match status" value="1"/>
</dbReference>
<sequence>MTMKAAPALSTLFSTLLFLLINVDARIPGNYGGGAWQSAHATFYGGSDASGTMGGACGYGNLYSQGYGVNTAALSTALFNNGLSCGACFEMKCANDPQWCHQGSPSIFITATNFCPPNFAQASDNGGWCNPPRPHFDLAMPMFLKLAQYRAGIVPVSYRRVPCRKQGGIRFTINGFKYFNLVLVTNVAGAGDIVKVWVKGSKTSWMSMSRNWGQNWQSNAVLVHFMEHRAFQLAVRSDFRRQELQGLILINRRLMVSSFLLSDWYLVFTSVTVLVGWEWGSVGKEKRVSFASCMFMLLLSCFWGEC</sequence>
<evidence type="ECO:0000313" key="10">
    <source>
        <dbReference type="EMBL" id="CAI0443217.1"/>
    </source>
</evidence>
<dbReference type="Pfam" id="PF01357">
    <property type="entry name" value="Expansin_C"/>
    <property type="match status" value="1"/>
</dbReference>
<organism evidence="10 11">
    <name type="scientific">Linum tenue</name>
    <dbReference type="NCBI Taxonomy" id="586396"/>
    <lineage>
        <taxon>Eukaryota</taxon>
        <taxon>Viridiplantae</taxon>
        <taxon>Streptophyta</taxon>
        <taxon>Embryophyta</taxon>
        <taxon>Tracheophyta</taxon>
        <taxon>Spermatophyta</taxon>
        <taxon>Magnoliopsida</taxon>
        <taxon>eudicotyledons</taxon>
        <taxon>Gunneridae</taxon>
        <taxon>Pentapetalae</taxon>
        <taxon>rosids</taxon>
        <taxon>fabids</taxon>
        <taxon>Malpighiales</taxon>
        <taxon>Linaceae</taxon>
        <taxon>Linum</taxon>
    </lineage>
</organism>
<dbReference type="EMBL" id="CAMGYJ010000007">
    <property type="protein sequence ID" value="CAI0443217.1"/>
    <property type="molecule type" value="Genomic_DNA"/>
</dbReference>
<dbReference type="CDD" id="cd22274">
    <property type="entry name" value="DPBB_EXPA_N"/>
    <property type="match status" value="1"/>
</dbReference>
<protein>
    <recommendedName>
        <fullName evidence="7">Expansin</fullName>
    </recommendedName>
</protein>
<dbReference type="InterPro" id="IPR007117">
    <property type="entry name" value="Expansin_CBD"/>
</dbReference>
<comment type="caution">
    <text evidence="10">The sequence shown here is derived from an EMBL/GenBank/DDBJ whole genome shotgun (WGS) entry which is preliminary data.</text>
</comment>